<gene>
    <name evidence="3" type="ORF">OF897_12315</name>
</gene>
<keyword evidence="4" id="KW-1185">Reference proteome</keyword>
<name>A0ABT3XT83_9FLAO</name>
<dbReference type="PANTHER" id="PTHR42776">
    <property type="entry name" value="SERINE PEPTIDASE S9 FAMILY MEMBER"/>
    <property type="match status" value="1"/>
</dbReference>
<evidence type="ECO:0000259" key="2">
    <source>
        <dbReference type="Pfam" id="PF00326"/>
    </source>
</evidence>
<evidence type="ECO:0000313" key="4">
    <source>
        <dbReference type="Proteomes" id="UP001073122"/>
    </source>
</evidence>
<dbReference type="SUPFAM" id="SSF53474">
    <property type="entry name" value="alpha/beta-Hydrolases"/>
    <property type="match status" value="1"/>
</dbReference>
<dbReference type="PANTHER" id="PTHR42776:SF27">
    <property type="entry name" value="DIPEPTIDYL PEPTIDASE FAMILY MEMBER 6"/>
    <property type="match status" value="1"/>
</dbReference>
<dbReference type="EMBL" id="JAOVZW010000013">
    <property type="protein sequence ID" value="MCX8524698.1"/>
    <property type="molecule type" value="Genomic_DNA"/>
</dbReference>
<dbReference type="InterPro" id="IPR029058">
    <property type="entry name" value="AB_hydrolase_fold"/>
</dbReference>
<dbReference type="Gene3D" id="3.40.50.1820">
    <property type="entry name" value="alpha/beta hydrolase"/>
    <property type="match status" value="1"/>
</dbReference>
<keyword evidence="1" id="KW-0378">Hydrolase</keyword>
<dbReference type="Proteomes" id="UP001073122">
    <property type="component" value="Unassembled WGS sequence"/>
</dbReference>
<feature type="domain" description="Peptidase S9 prolyl oligopeptidase catalytic" evidence="2">
    <location>
        <begin position="646"/>
        <end position="814"/>
    </location>
</feature>
<dbReference type="Pfam" id="PF00326">
    <property type="entry name" value="Peptidase_S9"/>
    <property type="match status" value="1"/>
</dbReference>
<reference evidence="3" key="1">
    <citation type="submission" date="2022-10" db="EMBL/GenBank/DDBJ databases">
        <title>Chryseobacterium sp. nov., a novel bacterial species.</title>
        <authorList>
            <person name="Cao Y."/>
        </authorList>
    </citation>
    <scope>NUCLEOTIDE SEQUENCE</scope>
    <source>
        <strain evidence="3">CCTCC AB2015118</strain>
    </source>
</reference>
<dbReference type="RefSeq" id="WP_267265982.1">
    <property type="nucleotide sequence ID" value="NZ_JAOVZW010000013.1"/>
</dbReference>
<comment type="caution">
    <text evidence="3">The sequence shown here is derived from an EMBL/GenBank/DDBJ whole genome shotgun (WGS) entry which is preliminary data.</text>
</comment>
<organism evidence="3 4">
    <name type="scientific">Chryseobacterium formosus</name>
    <dbReference type="NCBI Taxonomy" id="1537363"/>
    <lineage>
        <taxon>Bacteria</taxon>
        <taxon>Pseudomonadati</taxon>
        <taxon>Bacteroidota</taxon>
        <taxon>Flavobacteriia</taxon>
        <taxon>Flavobacteriales</taxon>
        <taxon>Weeksellaceae</taxon>
        <taxon>Chryseobacterium group</taxon>
        <taxon>Chryseobacterium</taxon>
    </lineage>
</organism>
<accession>A0ABT3XT83</accession>
<evidence type="ECO:0000256" key="1">
    <source>
        <dbReference type="ARBA" id="ARBA00022801"/>
    </source>
</evidence>
<proteinExistence type="predicted"/>
<protein>
    <submittedName>
        <fullName evidence="3">Prolyl oligopeptidase family serine peptidase</fullName>
    </submittedName>
</protein>
<evidence type="ECO:0000313" key="3">
    <source>
        <dbReference type="EMBL" id="MCX8524698.1"/>
    </source>
</evidence>
<sequence length="828" mass="95700">MVINIKKIFELLFVVCGLNALNAQSVVNETPENFKNKLYQIMFQQRSANGKYAAFKKVYEKNSDTLVLAHATHRNAVIWEEGPVSNFYFTSNNHLFYQKKNEIISYDVSSKTSESWKDITQWQYLENEKIFVLLQKTPQNSVVLIIDEKGKVLEKIDKGQNFKVFGNRVLITSESAGTYLLTEYVNRQNKVLYNNPNKIVYLLNVSDKGVVFKEDLGNNKSDISYVNKASKKKISISDSWKHQVDQVETFFVDDSEKILFKTGIPNEKYKKEFIDIWYGNAKDLRTKHFDKSVIPAVVVWDLIENSVVELKTDKCTAFFALGDNPKLLCLDEFKYEDYTGGQIPYAAYTYDLKTRKYSHVGDIGSRMFTDQKGQFLLARKSNVWELYDLQNAKLKEIAGSQAGDAVFSEDSKSILFEELGHLKIYNIATNQMRSLPTEYGYISEIVNADKNNLGGNIHLKKSTVNLQKPVVIKLTHPQNYSTGISVLYRNKIINVERKIPQRITSVKWNKDVSQLAYTVEDLNLPSQLRVYDLSKDAKITYDSNLSDPIARKIRSEIYSYHNAEGKTLNGVLIYPVDFDEKKKYPMIVNIYENQSKLRNQFLMDGFAGSTDAFSIRYYLKRGYFVFLPDIIFDSRGTGWSALDAVESGVETLRTNTAIDFDKLALIGFSHGGYETNFIATQSRLFKTYLAGGGNSDLMRSYFSFNYNFRKPFNFQFENGQYRINKPFKDAKELYIRNSPIYFAEQVNAPILLWAGMTDQNIYWEQTMEFYLGLKRNDKKVIALFYPDEGHGFQKAPSKLDIFTRVSDWMDYHLKGITTDWIDKMYKER</sequence>
<dbReference type="InterPro" id="IPR001375">
    <property type="entry name" value="Peptidase_S9_cat"/>
</dbReference>
<dbReference type="SUPFAM" id="SSF82171">
    <property type="entry name" value="DPP6 N-terminal domain-like"/>
    <property type="match status" value="1"/>
</dbReference>